<evidence type="ECO:0000313" key="3">
    <source>
        <dbReference type="EMBL" id="KAK2987923.1"/>
    </source>
</evidence>
<dbReference type="EMBL" id="JAVXUO010000923">
    <property type="protein sequence ID" value="KAK2987923.1"/>
    <property type="molecule type" value="Genomic_DNA"/>
</dbReference>
<dbReference type="AlphaFoldDB" id="A0AA88RMK9"/>
<dbReference type="PANTHER" id="PTHR12329">
    <property type="entry name" value="BCL2-ASSOCIATED ATHANOGENE"/>
    <property type="match status" value="1"/>
</dbReference>
<dbReference type="InterPro" id="IPR003103">
    <property type="entry name" value="BAG_domain"/>
</dbReference>
<dbReference type="PANTHER" id="PTHR12329:SF49">
    <property type="entry name" value="BAG FAMILY MOLECULAR CHAPERONE REGULATOR 4-LIKE ISOFORM X1"/>
    <property type="match status" value="1"/>
</dbReference>
<proteinExistence type="predicted"/>
<dbReference type="InterPro" id="IPR036533">
    <property type="entry name" value="BAG_dom_sf"/>
</dbReference>
<sequence>MEEEVVGSTELTRVRLEVDILSEQVTALQTVVCGGSKVEEKDIVFVTEMLMRQLLKLDGIEAEGEAKQQRKMEGSTCLTRPASTCDSKTETWALRTEDGDDRFFSMQRMQITSTMRFQQVLLHAKETNHIDHEIFPMHRQFSSDFEEDKWLQLHMLMQLSSEVFKATKASPTVAMTDRDLSRGLPRQWFVAIEG</sequence>
<evidence type="ECO:0000259" key="2">
    <source>
        <dbReference type="Pfam" id="PF02179"/>
    </source>
</evidence>
<dbReference type="Proteomes" id="UP001187471">
    <property type="component" value="Unassembled WGS sequence"/>
</dbReference>
<dbReference type="Pfam" id="PF02179">
    <property type="entry name" value="BAG"/>
    <property type="match status" value="1"/>
</dbReference>
<reference evidence="3" key="1">
    <citation type="submission" date="2022-12" db="EMBL/GenBank/DDBJ databases">
        <title>Draft genome assemblies for two species of Escallonia (Escalloniales).</title>
        <authorList>
            <person name="Chanderbali A."/>
            <person name="Dervinis C."/>
            <person name="Anghel I."/>
            <person name="Soltis D."/>
            <person name="Soltis P."/>
            <person name="Zapata F."/>
        </authorList>
    </citation>
    <scope>NUCLEOTIDE SEQUENCE</scope>
    <source>
        <strain evidence="3">UCBG92.1500</strain>
        <tissue evidence="3">Leaf</tissue>
    </source>
</reference>
<evidence type="ECO:0000256" key="1">
    <source>
        <dbReference type="ARBA" id="ARBA00023186"/>
    </source>
</evidence>
<keyword evidence="1" id="KW-0143">Chaperone</keyword>
<dbReference type="Gene3D" id="1.20.58.120">
    <property type="entry name" value="BAG domain"/>
    <property type="match status" value="1"/>
</dbReference>
<organism evidence="3 4">
    <name type="scientific">Escallonia rubra</name>
    <dbReference type="NCBI Taxonomy" id="112253"/>
    <lineage>
        <taxon>Eukaryota</taxon>
        <taxon>Viridiplantae</taxon>
        <taxon>Streptophyta</taxon>
        <taxon>Embryophyta</taxon>
        <taxon>Tracheophyta</taxon>
        <taxon>Spermatophyta</taxon>
        <taxon>Magnoliopsida</taxon>
        <taxon>eudicotyledons</taxon>
        <taxon>Gunneridae</taxon>
        <taxon>Pentapetalae</taxon>
        <taxon>asterids</taxon>
        <taxon>campanulids</taxon>
        <taxon>Escalloniales</taxon>
        <taxon>Escalloniaceae</taxon>
        <taxon>Escallonia</taxon>
    </lineage>
</organism>
<accession>A0AA88RMK9</accession>
<dbReference type="SUPFAM" id="SSF63491">
    <property type="entry name" value="BAG domain"/>
    <property type="match status" value="1"/>
</dbReference>
<keyword evidence="4" id="KW-1185">Reference proteome</keyword>
<protein>
    <recommendedName>
        <fullName evidence="2">BAG domain-containing protein</fullName>
    </recommendedName>
</protein>
<dbReference type="GO" id="GO:0050821">
    <property type="term" value="P:protein stabilization"/>
    <property type="evidence" value="ECO:0007669"/>
    <property type="project" value="TreeGrafter"/>
</dbReference>
<dbReference type="GO" id="GO:0005737">
    <property type="term" value="C:cytoplasm"/>
    <property type="evidence" value="ECO:0007669"/>
    <property type="project" value="TreeGrafter"/>
</dbReference>
<evidence type="ECO:0000313" key="4">
    <source>
        <dbReference type="Proteomes" id="UP001187471"/>
    </source>
</evidence>
<gene>
    <name evidence="3" type="ORF">RJ640_003401</name>
</gene>
<name>A0AA88RMK9_9ASTE</name>
<dbReference type="InterPro" id="IPR039773">
    <property type="entry name" value="BAG_chaperone_regulator"/>
</dbReference>
<feature type="domain" description="BAG" evidence="2">
    <location>
        <begin position="13"/>
        <end position="72"/>
    </location>
</feature>
<comment type="caution">
    <text evidence="3">The sequence shown here is derived from an EMBL/GenBank/DDBJ whole genome shotgun (WGS) entry which is preliminary data.</text>
</comment>
<dbReference type="GO" id="GO:0000774">
    <property type="term" value="F:adenyl-nucleotide exchange factor activity"/>
    <property type="evidence" value="ECO:0007669"/>
    <property type="project" value="TreeGrafter"/>
</dbReference>
<dbReference type="GO" id="GO:0051087">
    <property type="term" value="F:protein-folding chaperone binding"/>
    <property type="evidence" value="ECO:0007669"/>
    <property type="project" value="InterPro"/>
</dbReference>